<gene>
    <name evidence="5" type="ORF">A8806_101615</name>
</gene>
<keyword evidence="2 5" id="KW-0238">DNA-binding</keyword>
<keyword evidence="6" id="KW-1185">Reference proteome</keyword>
<evidence type="ECO:0000256" key="1">
    <source>
        <dbReference type="ARBA" id="ARBA00023015"/>
    </source>
</evidence>
<dbReference type="Gene3D" id="1.10.10.60">
    <property type="entry name" value="Homeodomain-like"/>
    <property type="match status" value="1"/>
</dbReference>
<dbReference type="SMART" id="SM00342">
    <property type="entry name" value="HTH_ARAC"/>
    <property type="match status" value="1"/>
</dbReference>
<keyword evidence="3" id="KW-0804">Transcription</keyword>
<evidence type="ECO:0000256" key="3">
    <source>
        <dbReference type="ARBA" id="ARBA00023163"/>
    </source>
</evidence>
<feature type="domain" description="HTH araC/xylS-type" evidence="4">
    <location>
        <begin position="178"/>
        <end position="277"/>
    </location>
</feature>
<dbReference type="OrthoDB" id="1650670at2"/>
<dbReference type="PROSITE" id="PS00041">
    <property type="entry name" value="HTH_ARAC_FAMILY_1"/>
    <property type="match status" value="1"/>
</dbReference>
<evidence type="ECO:0000313" key="5">
    <source>
        <dbReference type="EMBL" id="PWJ32327.1"/>
    </source>
</evidence>
<dbReference type="InterPro" id="IPR018771">
    <property type="entry name" value="PocR_dom"/>
</dbReference>
<dbReference type="Proteomes" id="UP000245845">
    <property type="component" value="Unassembled WGS sequence"/>
</dbReference>
<protein>
    <submittedName>
        <fullName evidence="5">AraC-like DNA-binding protein</fullName>
    </submittedName>
</protein>
<dbReference type="GO" id="GO:0043565">
    <property type="term" value="F:sequence-specific DNA binding"/>
    <property type="evidence" value="ECO:0007669"/>
    <property type="project" value="InterPro"/>
</dbReference>
<evidence type="ECO:0000259" key="4">
    <source>
        <dbReference type="PROSITE" id="PS01124"/>
    </source>
</evidence>
<dbReference type="InterPro" id="IPR018062">
    <property type="entry name" value="HTH_AraC-typ_CS"/>
</dbReference>
<sequence>MISTFNLTKLNSLLKDFYTLTQIRITVFDDTFRELAAYPEEIAPFCRLLRTDPAAEKECRRCDAVACETASRQHSPFTYQCHSGLTESIAPLYMGNIVIGYLLFGHVFSYSSHEEGWENIQKLCKDYKVDMERLKDACWERPLISENYIESASHILQAVASYLCLERMAIIGQKELPVMIDEYIMKHFTEEIDVQSICEHFQIGKTTLYEIANQNYGAGIAAHIRSLRISKAESLLVSRPEMRISEIAAECGFNDYNYFITIFKKATGMPPKQYRQINRRNFLSPA</sequence>
<name>A0A2Y9B9H0_9FIRM</name>
<dbReference type="InterPro" id="IPR020449">
    <property type="entry name" value="Tscrpt_reg_AraC-type_HTH"/>
</dbReference>
<organism evidence="5 6">
    <name type="scientific">Faecalicatena orotica</name>
    <dbReference type="NCBI Taxonomy" id="1544"/>
    <lineage>
        <taxon>Bacteria</taxon>
        <taxon>Bacillati</taxon>
        <taxon>Bacillota</taxon>
        <taxon>Clostridia</taxon>
        <taxon>Lachnospirales</taxon>
        <taxon>Lachnospiraceae</taxon>
        <taxon>Faecalicatena</taxon>
    </lineage>
</organism>
<dbReference type="PROSITE" id="PS01124">
    <property type="entry name" value="HTH_ARAC_FAMILY_2"/>
    <property type="match status" value="1"/>
</dbReference>
<dbReference type="Pfam" id="PF12833">
    <property type="entry name" value="HTH_18"/>
    <property type="match status" value="1"/>
</dbReference>
<dbReference type="RefSeq" id="WP_109729665.1">
    <property type="nucleotide sequence ID" value="NZ_BAAACK010000007.1"/>
</dbReference>
<dbReference type="SUPFAM" id="SSF46689">
    <property type="entry name" value="Homeodomain-like"/>
    <property type="match status" value="1"/>
</dbReference>
<comment type="caution">
    <text evidence="5">The sequence shown here is derived from an EMBL/GenBank/DDBJ whole genome shotgun (WGS) entry which is preliminary data.</text>
</comment>
<proteinExistence type="predicted"/>
<dbReference type="PANTHER" id="PTHR43280:SF2">
    <property type="entry name" value="HTH-TYPE TRANSCRIPTIONAL REGULATOR EXSA"/>
    <property type="match status" value="1"/>
</dbReference>
<dbReference type="AlphaFoldDB" id="A0A2Y9B9H0"/>
<dbReference type="InterPro" id="IPR018060">
    <property type="entry name" value="HTH_AraC"/>
</dbReference>
<evidence type="ECO:0000256" key="2">
    <source>
        <dbReference type="ARBA" id="ARBA00023125"/>
    </source>
</evidence>
<dbReference type="InterPro" id="IPR009057">
    <property type="entry name" value="Homeodomain-like_sf"/>
</dbReference>
<accession>A0A2Y9B9H0</accession>
<dbReference type="PRINTS" id="PR00032">
    <property type="entry name" value="HTHARAC"/>
</dbReference>
<keyword evidence="1" id="KW-0805">Transcription regulation</keyword>
<dbReference type="GO" id="GO:0003700">
    <property type="term" value="F:DNA-binding transcription factor activity"/>
    <property type="evidence" value="ECO:0007669"/>
    <property type="project" value="InterPro"/>
</dbReference>
<dbReference type="EMBL" id="QGDL01000001">
    <property type="protein sequence ID" value="PWJ32327.1"/>
    <property type="molecule type" value="Genomic_DNA"/>
</dbReference>
<dbReference type="PANTHER" id="PTHR43280">
    <property type="entry name" value="ARAC-FAMILY TRANSCRIPTIONAL REGULATOR"/>
    <property type="match status" value="1"/>
</dbReference>
<reference evidence="5 6" key="1">
    <citation type="submission" date="2018-05" db="EMBL/GenBank/DDBJ databases">
        <title>The Hungate 1000. A catalogue of reference genomes from the rumen microbiome.</title>
        <authorList>
            <person name="Kelly W."/>
        </authorList>
    </citation>
    <scope>NUCLEOTIDE SEQUENCE [LARGE SCALE GENOMIC DNA]</scope>
    <source>
        <strain evidence="5 6">NLAE-zl-C242</strain>
    </source>
</reference>
<evidence type="ECO:0000313" key="6">
    <source>
        <dbReference type="Proteomes" id="UP000245845"/>
    </source>
</evidence>
<dbReference type="Pfam" id="PF10114">
    <property type="entry name" value="PocR"/>
    <property type="match status" value="1"/>
</dbReference>